<keyword evidence="10" id="KW-0560">Oxidoreductase</keyword>
<dbReference type="Pfam" id="PF00970">
    <property type="entry name" value="FAD_binding_6"/>
    <property type="match status" value="1"/>
</dbReference>
<keyword evidence="12" id="KW-0496">Mitochondrion</keyword>
<evidence type="ECO:0000313" key="18">
    <source>
        <dbReference type="Proteomes" id="UP000023152"/>
    </source>
</evidence>
<proteinExistence type="inferred from homology"/>
<feature type="binding site" evidence="14">
    <location>
        <position position="235"/>
    </location>
    <ligand>
        <name>FAD</name>
        <dbReference type="ChEBI" id="CHEBI:57692"/>
    </ligand>
</feature>
<evidence type="ECO:0000256" key="1">
    <source>
        <dbReference type="ARBA" id="ARBA00001974"/>
    </source>
</evidence>
<dbReference type="AlphaFoldDB" id="X6NX85"/>
<dbReference type="OrthoDB" id="432685at2759"/>
<dbReference type="InterPro" id="IPR001433">
    <property type="entry name" value="OxRdtase_FAD/NAD-bd"/>
</dbReference>
<keyword evidence="6 15" id="KW-0812">Transmembrane</keyword>
<keyword evidence="5 14" id="KW-0285">Flavoprotein</keyword>
<dbReference type="EC" id="1.6.2.2" evidence="4"/>
<keyword evidence="13 15" id="KW-0472">Membrane</keyword>
<feature type="transmembrane region" description="Helical" evidence="15">
    <location>
        <begin position="6"/>
        <end position="22"/>
    </location>
</feature>
<dbReference type="FunFam" id="3.40.50.80:FF:000019">
    <property type="entry name" value="NADH-cytochrome b5 reductase"/>
    <property type="match status" value="1"/>
</dbReference>
<sequence length="348" mass="39418">MDSLVVLLIPAVIIILIVLYYFKKSTPKGKNKQKSNAQHDLTTTFKKLRKQLTKRVNVSHNTIRFVFGLPTRNAVLGLPVGKHISVRVPEFKDEEGSYVVRPYTPVSSDKDLGMFELVIKVYETGTLTKRLEKLEVGDVIEAKGPEGNPLPKFFFFFFENPFFQEKEGYTHANVYICCGEAKKKKHTCRITYTHPGTIELEKPLSAEQQRLGVTSPLGVIKFKKLAMIAGGTGITPMLQVIHQILSDPKDETEIHMIFANRSIDDILLREELEILTEKHSKFHLHFTLDKAPQGVEWHGGVGFVTEELVKKHLPKPASDVLLLECGPPLMIQFLNKFLAPMGYKFLSF</sequence>
<dbReference type="InterPro" id="IPR017938">
    <property type="entry name" value="Riboflavin_synthase-like_b-brl"/>
</dbReference>
<evidence type="ECO:0000256" key="14">
    <source>
        <dbReference type="PIRSR" id="PIRSR601834-1"/>
    </source>
</evidence>
<name>X6NX85_RETFI</name>
<evidence type="ECO:0000256" key="12">
    <source>
        <dbReference type="ARBA" id="ARBA00023128"/>
    </source>
</evidence>
<evidence type="ECO:0000256" key="7">
    <source>
        <dbReference type="ARBA" id="ARBA00022787"/>
    </source>
</evidence>
<dbReference type="OMA" id="VQIFMCG"/>
<comment type="similarity">
    <text evidence="3">Belongs to the flavoprotein pyridine nucleotide cytochrome reductase family.</text>
</comment>
<evidence type="ECO:0000259" key="16">
    <source>
        <dbReference type="PROSITE" id="PS51384"/>
    </source>
</evidence>
<gene>
    <name evidence="17" type="ORF">RFI_06497</name>
</gene>
<dbReference type="Proteomes" id="UP000023152">
    <property type="component" value="Unassembled WGS sequence"/>
</dbReference>
<dbReference type="SUPFAM" id="SSF52343">
    <property type="entry name" value="Ferredoxin reductase-like, C-terminal NADP-linked domain"/>
    <property type="match status" value="1"/>
</dbReference>
<feature type="binding site" evidence="14">
    <location>
        <position position="103"/>
    </location>
    <ligand>
        <name>FAD</name>
        <dbReference type="ChEBI" id="CHEBI:57692"/>
    </ligand>
</feature>
<comment type="cofactor">
    <cofactor evidence="1 14">
        <name>FAD</name>
        <dbReference type="ChEBI" id="CHEBI:57692"/>
    </cofactor>
</comment>
<dbReference type="Gene3D" id="2.40.30.10">
    <property type="entry name" value="Translation factors"/>
    <property type="match status" value="1"/>
</dbReference>
<dbReference type="InterPro" id="IPR039261">
    <property type="entry name" value="FNR_nucleotide-bd"/>
</dbReference>
<feature type="binding site" evidence="14">
    <location>
        <position position="120"/>
    </location>
    <ligand>
        <name>FAD</name>
        <dbReference type="ChEBI" id="CHEBI:57692"/>
    </ligand>
</feature>
<dbReference type="PROSITE" id="PS51384">
    <property type="entry name" value="FAD_FR"/>
    <property type="match status" value="1"/>
</dbReference>
<dbReference type="Pfam" id="PF00175">
    <property type="entry name" value="NAD_binding_1"/>
    <property type="match status" value="1"/>
</dbReference>
<accession>X6NX85</accession>
<keyword evidence="9 15" id="KW-1133">Transmembrane helix</keyword>
<evidence type="ECO:0000256" key="3">
    <source>
        <dbReference type="ARBA" id="ARBA00006105"/>
    </source>
</evidence>
<dbReference type="EMBL" id="ASPP01005390">
    <property type="protein sequence ID" value="ETO30626.1"/>
    <property type="molecule type" value="Genomic_DNA"/>
</dbReference>
<keyword evidence="11" id="KW-0520">NAD</keyword>
<evidence type="ECO:0000256" key="6">
    <source>
        <dbReference type="ARBA" id="ARBA00022692"/>
    </source>
</evidence>
<comment type="caution">
    <text evidence="17">The sequence shown here is derived from an EMBL/GenBank/DDBJ whole genome shotgun (WGS) entry which is preliminary data.</text>
</comment>
<evidence type="ECO:0000256" key="5">
    <source>
        <dbReference type="ARBA" id="ARBA00022630"/>
    </source>
</evidence>
<evidence type="ECO:0000256" key="10">
    <source>
        <dbReference type="ARBA" id="ARBA00023002"/>
    </source>
</evidence>
<evidence type="ECO:0000256" key="8">
    <source>
        <dbReference type="ARBA" id="ARBA00022827"/>
    </source>
</evidence>
<reference evidence="17 18" key="1">
    <citation type="journal article" date="2013" name="Curr. Biol.">
        <title>The Genome of the Foraminiferan Reticulomyxa filosa.</title>
        <authorList>
            <person name="Glockner G."/>
            <person name="Hulsmann N."/>
            <person name="Schleicher M."/>
            <person name="Noegel A.A."/>
            <person name="Eichinger L."/>
            <person name="Gallinger C."/>
            <person name="Pawlowski J."/>
            <person name="Sierra R."/>
            <person name="Euteneuer U."/>
            <person name="Pillet L."/>
            <person name="Moustafa A."/>
            <person name="Platzer M."/>
            <person name="Groth M."/>
            <person name="Szafranski K."/>
            <person name="Schliwa M."/>
        </authorList>
    </citation>
    <scope>NUCLEOTIDE SEQUENCE [LARGE SCALE GENOMIC DNA]</scope>
</reference>
<evidence type="ECO:0000256" key="4">
    <source>
        <dbReference type="ARBA" id="ARBA00012011"/>
    </source>
</evidence>
<feature type="binding site" evidence="14">
    <location>
        <position position="101"/>
    </location>
    <ligand>
        <name>FAD</name>
        <dbReference type="ChEBI" id="CHEBI:57692"/>
    </ligand>
</feature>
<protein>
    <recommendedName>
        <fullName evidence="4">cytochrome-b5 reductase</fullName>
        <ecNumber evidence="4">1.6.2.2</ecNumber>
    </recommendedName>
</protein>
<dbReference type="GO" id="GO:0005741">
    <property type="term" value="C:mitochondrial outer membrane"/>
    <property type="evidence" value="ECO:0007669"/>
    <property type="project" value="UniProtKB-SubCell"/>
</dbReference>
<feature type="domain" description="FAD-binding FR-type" evidence="16">
    <location>
        <begin position="45"/>
        <end position="152"/>
    </location>
</feature>
<organism evidence="17 18">
    <name type="scientific">Reticulomyxa filosa</name>
    <dbReference type="NCBI Taxonomy" id="46433"/>
    <lineage>
        <taxon>Eukaryota</taxon>
        <taxon>Sar</taxon>
        <taxon>Rhizaria</taxon>
        <taxon>Retaria</taxon>
        <taxon>Foraminifera</taxon>
        <taxon>Monothalamids</taxon>
        <taxon>Reticulomyxidae</taxon>
        <taxon>Reticulomyxa</taxon>
    </lineage>
</organism>
<dbReference type="SUPFAM" id="SSF63380">
    <property type="entry name" value="Riboflavin synthase domain-like"/>
    <property type="match status" value="1"/>
</dbReference>
<evidence type="ECO:0000256" key="9">
    <source>
        <dbReference type="ARBA" id="ARBA00022989"/>
    </source>
</evidence>
<dbReference type="InterPro" id="IPR001834">
    <property type="entry name" value="CBR-like"/>
</dbReference>
<evidence type="ECO:0000313" key="17">
    <source>
        <dbReference type="EMBL" id="ETO30626.1"/>
    </source>
</evidence>
<dbReference type="PRINTS" id="PR00406">
    <property type="entry name" value="CYTB5RDTASE"/>
</dbReference>
<keyword evidence="7" id="KW-1000">Mitochondrion outer membrane</keyword>
<dbReference type="Gene3D" id="3.40.50.80">
    <property type="entry name" value="Nucleotide-binding domain of ferredoxin-NADP reductase (FNR) module"/>
    <property type="match status" value="1"/>
</dbReference>
<keyword evidence="8 14" id="KW-0274">FAD</keyword>
<dbReference type="GO" id="GO:0090524">
    <property type="term" value="F:cytochrome-b5 reductase activity, acting on NADH"/>
    <property type="evidence" value="ECO:0007669"/>
    <property type="project" value="UniProtKB-EC"/>
</dbReference>
<comment type="subcellular location">
    <subcellularLocation>
        <location evidence="2">Mitochondrion outer membrane</location>
    </subcellularLocation>
</comment>
<feature type="binding site" evidence="14">
    <location>
        <position position="118"/>
    </location>
    <ligand>
        <name>FAD</name>
        <dbReference type="ChEBI" id="CHEBI:57692"/>
    </ligand>
</feature>
<evidence type="ECO:0000256" key="13">
    <source>
        <dbReference type="ARBA" id="ARBA00023136"/>
    </source>
</evidence>
<evidence type="ECO:0000256" key="15">
    <source>
        <dbReference type="SAM" id="Phobius"/>
    </source>
</evidence>
<dbReference type="PANTHER" id="PTHR19370">
    <property type="entry name" value="NADH-CYTOCHROME B5 REDUCTASE"/>
    <property type="match status" value="1"/>
</dbReference>
<keyword evidence="18" id="KW-1185">Reference proteome</keyword>
<feature type="binding site" evidence="14">
    <location>
        <position position="102"/>
    </location>
    <ligand>
        <name>FAD</name>
        <dbReference type="ChEBI" id="CHEBI:57692"/>
    </ligand>
</feature>
<dbReference type="FunFam" id="2.40.30.10:FF:000032">
    <property type="entry name" value="NADH-cytochrome b5 reductase"/>
    <property type="match status" value="1"/>
</dbReference>
<dbReference type="PANTHER" id="PTHR19370:SF184">
    <property type="entry name" value="NADH-CYTOCHROME B5 REDUCTASE-LIKE"/>
    <property type="match status" value="1"/>
</dbReference>
<dbReference type="CDD" id="cd06183">
    <property type="entry name" value="cyt_b5_reduct_like"/>
    <property type="match status" value="1"/>
</dbReference>
<evidence type="ECO:0000256" key="11">
    <source>
        <dbReference type="ARBA" id="ARBA00023027"/>
    </source>
</evidence>
<dbReference type="InterPro" id="IPR008333">
    <property type="entry name" value="Cbr1-like_FAD-bd_dom"/>
</dbReference>
<evidence type="ECO:0000256" key="2">
    <source>
        <dbReference type="ARBA" id="ARBA00004294"/>
    </source>
</evidence>
<dbReference type="InterPro" id="IPR017927">
    <property type="entry name" value="FAD-bd_FR_type"/>
</dbReference>